<sequence length="372" mass="41139">MAPRKKIAVVTRSKAHATLLLAEEITQPHNSGLDSQASASLSKKRQKSANKQNQGIDKTVNDTKSTNKQNQGIDKTVNDANESCLEASSSKKRQKSMNEQNQEIEETVNALNYAIAIDDDDDFDPSKFFVNKEEMLSSNSTIENSASKVSHMTTQILNMATMESHTVATIITALLICINEASHMVATTSTALPICINEASHMVATTSTALPICINEALHTAMTTSIALLICINEASYMATLVHHPRILNLARMIQNGMTIQVSDMDNNNTIVSSNDRSYNYIPNTSEIKQEECKALFLHTRNNTAELDEELSDSKLSEFVDEDAVKSVLIAQDNRQNTRIAIRECDEYTLDLKIPTKLGIVKSLPVRDFLNF</sequence>
<evidence type="ECO:0000313" key="1">
    <source>
        <dbReference type="EMBL" id="CAG8536193.1"/>
    </source>
</evidence>
<keyword evidence="2" id="KW-1185">Reference proteome</keyword>
<gene>
    <name evidence="1" type="ORF">RPERSI_LOCUS3353</name>
</gene>
<accession>A0ACA9LKF7</accession>
<dbReference type="Proteomes" id="UP000789920">
    <property type="component" value="Unassembled WGS sequence"/>
</dbReference>
<comment type="caution">
    <text evidence="1">The sequence shown here is derived from an EMBL/GenBank/DDBJ whole genome shotgun (WGS) entry which is preliminary data.</text>
</comment>
<name>A0ACA9LKF7_9GLOM</name>
<protein>
    <submittedName>
        <fullName evidence="1">23056_t:CDS:1</fullName>
    </submittedName>
</protein>
<dbReference type="EMBL" id="CAJVQC010004103">
    <property type="protein sequence ID" value="CAG8536193.1"/>
    <property type="molecule type" value="Genomic_DNA"/>
</dbReference>
<evidence type="ECO:0000313" key="2">
    <source>
        <dbReference type="Proteomes" id="UP000789920"/>
    </source>
</evidence>
<reference evidence="1" key="1">
    <citation type="submission" date="2021-06" db="EMBL/GenBank/DDBJ databases">
        <authorList>
            <person name="Kallberg Y."/>
            <person name="Tangrot J."/>
            <person name="Rosling A."/>
        </authorList>
    </citation>
    <scope>NUCLEOTIDE SEQUENCE</scope>
    <source>
        <strain evidence="1">MA461A</strain>
    </source>
</reference>
<organism evidence="1 2">
    <name type="scientific">Racocetra persica</name>
    <dbReference type="NCBI Taxonomy" id="160502"/>
    <lineage>
        <taxon>Eukaryota</taxon>
        <taxon>Fungi</taxon>
        <taxon>Fungi incertae sedis</taxon>
        <taxon>Mucoromycota</taxon>
        <taxon>Glomeromycotina</taxon>
        <taxon>Glomeromycetes</taxon>
        <taxon>Diversisporales</taxon>
        <taxon>Gigasporaceae</taxon>
        <taxon>Racocetra</taxon>
    </lineage>
</organism>
<proteinExistence type="predicted"/>